<organism evidence="4 5">
    <name type="scientific">Kwoniella newhampshirensis</name>
    <dbReference type="NCBI Taxonomy" id="1651941"/>
    <lineage>
        <taxon>Eukaryota</taxon>
        <taxon>Fungi</taxon>
        <taxon>Dikarya</taxon>
        <taxon>Basidiomycota</taxon>
        <taxon>Agaricomycotina</taxon>
        <taxon>Tremellomycetes</taxon>
        <taxon>Tremellales</taxon>
        <taxon>Cryptococcaceae</taxon>
        <taxon>Kwoniella</taxon>
    </lineage>
</organism>
<proteinExistence type="predicted"/>
<keyword evidence="2" id="KW-0732">Signal</keyword>
<dbReference type="Proteomes" id="UP001388673">
    <property type="component" value="Unassembled WGS sequence"/>
</dbReference>
<dbReference type="PANTHER" id="PTHR35192">
    <property type="entry name" value="PROTEIN, PUTATIVE-RELATED"/>
    <property type="match status" value="1"/>
</dbReference>
<evidence type="ECO:0000313" key="5">
    <source>
        <dbReference type="Proteomes" id="UP001388673"/>
    </source>
</evidence>
<dbReference type="RefSeq" id="XP_066801860.1">
    <property type="nucleotide sequence ID" value="XM_066947446.1"/>
</dbReference>
<dbReference type="InterPro" id="IPR048661">
    <property type="entry name" value="CPL1-like"/>
</dbReference>
<evidence type="ECO:0000313" key="4">
    <source>
        <dbReference type="EMBL" id="KAK8850429.1"/>
    </source>
</evidence>
<keyword evidence="5" id="KW-1185">Reference proteome</keyword>
<dbReference type="KEGG" id="kne:92181605"/>
<gene>
    <name evidence="4" type="ORF">IAR55_004347</name>
</gene>
<feature type="signal peptide" evidence="2">
    <location>
        <begin position="1"/>
        <end position="19"/>
    </location>
</feature>
<feature type="chain" id="PRO_5043968144" description="Protein CPL1-like domain-containing protein" evidence="2">
    <location>
        <begin position="20"/>
        <end position="326"/>
    </location>
</feature>
<evidence type="ECO:0000259" key="3">
    <source>
        <dbReference type="Pfam" id="PF21671"/>
    </source>
</evidence>
<evidence type="ECO:0000256" key="2">
    <source>
        <dbReference type="SAM" id="SignalP"/>
    </source>
</evidence>
<dbReference type="PANTHER" id="PTHR35192:SF2">
    <property type="entry name" value="APPLE DOMAIN-CONTAINING PROTEIN"/>
    <property type="match status" value="1"/>
</dbReference>
<evidence type="ECO:0000256" key="1">
    <source>
        <dbReference type="SAM" id="MobiDB-lite"/>
    </source>
</evidence>
<feature type="domain" description="Protein CPL1-like" evidence="3">
    <location>
        <begin position="267"/>
        <end position="324"/>
    </location>
</feature>
<dbReference type="EMBL" id="JBCAWK010000008">
    <property type="protein sequence ID" value="KAK8850429.1"/>
    <property type="molecule type" value="Genomic_DNA"/>
</dbReference>
<accession>A0AAW0YJF0</accession>
<sequence length="326" mass="34526">MLTRSALVSLFALTSSVSAGKGHTSSEGTLFHLRQFLHRASRWSSLLLASNSSSTRERLTCPFNWGMHKTAGCCIPEKEVSPCDCGEGYTFNAFEKKCKPNPSGGCGKDQWYHDRSGSCCDNSWGWMPPPEAPCPKGITCPKGWFWHKEWNQCTPLTPRSPEPACDNWDEKNQCCGGQTGPSQGVGGGKGGKGNQGGWGNPGGWGQGGNNGGWGQGGHNGGWGNQKRNLKAREQIALFPQSDLDKMYCPGFLHACTVPTATGGEWAYECVDFATELESCGGCASTGEGADCTQIPHALGVGCESGVCTVYTCQSGFAANGTACVAI</sequence>
<name>A0AAW0YJF0_9TREE</name>
<dbReference type="Pfam" id="PF21671">
    <property type="entry name" value="CPL1-like"/>
    <property type="match status" value="1"/>
</dbReference>
<dbReference type="AlphaFoldDB" id="A0AAW0YJF0"/>
<dbReference type="InterPro" id="IPR038955">
    <property type="entry name" value="PriA/CPL1_fungi"/>
</dbReference>
<reference evidence="4 5" key="1">
    <citation type="journal article" date="2024" name="bioRxiv">
        <title>Comparative genomics of Cryptococcus and Kwoniella reveals pathogenesis evolution and contrasting karyotype dynamics via intercentromeric recombination or chromosome fusion.</title>
        <authorList>
            <person name="Coelho M.A."/>
            <person name="David-Palma M."/>
            <person name="Shea T."/>
            <person name="Bowers K."/>
            <person name="McGinley-Smith S."/>
            <person name="Mohammad A.W."/>
            <person name="Gnirke A."/>
            <person name="Yurkov A.M."/>
            <person name="Nowrousian M."/>
            <person name="Sun S."/>
            <person name="Cuomo C.A."/>
            <person name="Heitman J."/>
        </authorList>
    </citation>
    <scope>NUCLEOTIDE SEQUENCE [LARGE SCALE GENOMIC DNA]</scope>
    <source>
        <strain evidence="4 5">CBS 13917</strain>
    </source>
</reference>
<protein>
    <recommendedName>
        <fullName evidence="3">Protein CPL1-like domain-containing protein</fullName>
    </recommendedName>
</protein>
<dbReference type="GeneID" id="92181605"/>
<feature type="compositionally biased region" description="Gly residues" evidence="1">
    <location>
        <begin position="183"/>
        <end position="223"/>
    </location>
</feature>
<comment type="caution">
    <text evidence="4">The sequence shown here is derived from an EMBL/GenBank/DDBJ whole genome shotgun (WGS) entry which is preliminary data.</text>
</comment>
<feature type="region of interest" description="Disordered" evidence="1">
    <location>
        <begin position="183"/>
        <end position="225"/>
    </location>
</feature>